<dbReference type="SUPFAM" id="SSF53223">
    <property type="entry name" value="Aminoacid dehydrogenase-like, N-terminal domain"/>
    <property type="match status" value="1"/>
</dbReference>
<evidence type="ECO:0000256" key="1">
    <source>
        <dbReference type="ARBA" id="ARBA00004871"/>
    </source>
</evidence>
<accession>A0A238YU57</accession>
<dbReference type="InterPro" id="IPR022893">
    <property type="entry name" value="Shikimate_DH_fam"/>
</dbReference>
<gene>
    <name evidence="5" type="ORF">SAMN06265376_102334</name>
</gene>
<dbReference type="Gene3D" id="3.40.50.10860">
    <property type="entry name" value="Leucine Dehydrogenase, chain A, domain 1"/>
    <property type="match status" value="1"/>
</dbReference>
<evidence type="ECO:0000256" key="3">
    <source>
        <dbReference type="ARBA" id="ARBA00023141"/>
    </source>
</evidence>
<evidence type="ECO:0000256" key="2">
    <source>
        <dbReference type="ARBA" id="ARBA00023002"/>
    </source>
</evidence>
<dbReference type="InterPro" id="IPR013708">
    <property type="entry name" value="Shikimate_DH-bd_N"/>
</dbReference>
<dbReference type="AlphaFoldDB" id="A0A238YU57"/>
<dbReference type="GO" id="GO:0009423">
    <property type="term" value="P:chorismate biosynthetic process"/>
    <property type="evidence" value="ECO:0007669"/>
    <property type="project" value="TreeGrafter"/>
</dbReference>
<feature type="domain" description="Shikimate dehydrogenase substrate binding N-terminal" evidence="4">
    <location>
        <begin position="6"/>
        <end position="87"/>
    </location>
</feature>
<dbReference type="InterPro" id="IPR036291">
    <property type="entry name" value="NAD(P)-bd_dom_sf"/>
</dbReference>
<comment type="pathway">
    <text evidence="1">Metabolic intermediate biosynthesis; chorismate biosynthesis; chorismate from D-erythrose 4-phosphate and phosphoenolpyruvate: step 4/7.</text>
</comment>
<dbReference type="OrthoDB" id="9792692at2"/>
<evidence type="ECO:0000259" key="4">
    <source>
        <dbReference type="Pfam" id="PF08501"/>
    </source>
</evidence>
<reference evidence="5 6" key="1">
    <citation type="submission" date="2017-06" db="EMBL/GenBank/DDBJ databases">
        <authorList>
            <person name="Kim H.J."/>
            <person name="Triplett B.A."/>
        </authorList>
    </citation>
    <scope>NUCLEOTIDE SEQUENCE [LARGE SCALE GENOMIC DNA]</scope>
    <source>
        <strain evidence="5 6">DSM 25597</strain>
    </source>
</reference>
<dbReference type="GO" id="GO:0019632">
    <property type="term" value="P:shikimate metabolic process"/>
    <property type="evidence" value="ECO:0007669"/>
    <property type="project" value="TreeGrafter"/>
</dbReference>
<dbReference type="EMBL" id="FZNY01000002">
    <property type="protein sequence ID" value="SNR74174.1"/>
    <property type="molecule type" value="Genomic_DNA"/>
</dbReference>
<dbReference type="Proteomes" id="UP000198379">
    <property type="component" value="Unassembled WGS sequence"/>
</dbReference>
<dbReference type="InterPro" id="IPR046346">
    <property type="entry name" value="Aminoacid_DH-like_N_sf"/>
</dbReference>
<organism evidence="5 6">
    <name type="scientific">Dokdonia pacifica</name>
    <dbReference type="NCBI Taxonomy" id="1627892"/>
    <lineage>
        <taxon>Bacteria</taxon>
        <taxon>Pseudomonadati</taxon>
        <taxon>Bacteroidota</taxon>
        <taxon>Flavobacteriia</taxon>
        <taxon>Flavobacteriales</taxon>
        <taxon>Flavobacteriaceae</taxon>
        <taxon>Dokdonia</taxon>
    </lineage>
</organism>
<name>A0A238YU57_9FLAO</name>
<evidence type="ECO:0000313" key="6">
    <source>
        <dbReference type="Proteomes" id="UP000198379"/>
    </source>
</evidence>
<proteinExistence type="predicted"/>
<sequence>MVNYGLIGKDISYSFSRHYFASKFEREHIRNTSYANFDCQTLEEVKEYLSNETISGFNVTIPYKEAVIPYLDHLDTDAQNIGAVNTIKRNDSGELIGYNTDHIGFKQSLLEHCNHLFLNTSVTIKALILGTGGASKGVMYALDQLGVHCTYVSRRPSENTLSYNELSASVMQENTLIVNCTPLGTSPNIEAFPDIPYHHLDGSHVLFDLIYNPEKTRFLEKGEQQGATIISGLRMLELQAEAAWEIWQ</sequence>
<dbReference type="Pfam" id="PF08501">
    <property type="entry name" value="Shikimate_dh_N"/>
    <property type="match status" value="1"/>
</dbReference>
<dbReference type="PANTHER" id="PTHR21089:SF1">
    <property type="entry name" value="BIFUNCTIONAL 3-DEHYDROQUINATE DEHYDRATASE_SHIKIMATE DEHYDROGENASE, CHLOROPLASTIC"/>
    <property type="match status" value="1"/>
</dbReference>
<keyword evidence="3" id="KW-0028">Amino-acid biosynthesis</keyword>
<protein>
    <submittedName>
        <fullName evidence="5">Shikimate dehydrogenase</fullName>
    </submittedName>
</protein>
<keyword evidence="3" id="KW-0057">Aromatic amino acid biosynthesis</keyword>
<dbReference type="PANTHER" id="PTHR21089">
    <property type="entry name" value="SHIKIMATE DEHYDROGENASE"/>
    <property type="match status" value="1"/>
</dbReference>
<dbReference type="GO" id="GO:0009073">
    <property type="term" value="P:aromatic amino acid family biosynthetic process"/>
    <property type="evidence" value="ECO:0007669"/>
    <property type="project" value="UniProtKB-KW"/>
</dbReference>
<dbReference type="GO" id="GO:0004764">
    <property type="term" value="F:shikimate 3-dehydrogenase (NADP+) activity"/>
    <property type="evidence" value="ECO:0007669"/>
    <property type="project" value="InterPro"/>
</dbReference>
<keyword evidence="6" id="KW-1185">Reference proteome</keyword>
<keyword evidence="2" id="KW-0560">Oxidoreductase</keyword>
<dbReference type="GO" id="GO:0005829">
    <property type="term" value="C:cytosol"/>
    <property type="evidence" value="ECO:0007669"/>
    <property type="project" value="TreeGrafter"/>
</dbReference>
<dbReference type="Gene3D" id="3.40.50.720">
    <property type="entry name" value="NAD(P)-binding Rossmann-like Domain"/>
    <property type="match status" value="1"/>
</dbReference>
<dbReference type="SUPFAM" id="SSF51735">
    <property type="entry name" value="NAD(P)-binding Rossmann-fold domains"/>
    <property type="match status" value="1"/>
</dbReference>
<evidence type="ECO:0000313" key="5">
    <source>
        <dbReference type="EMBL" id="SNR74174.1"/>
    </source>
</evidence>
<dbReference type="RefSeq" id="WP_089371091.1">
    <property type="nucleotide sequence ID" value="NZ_BMEP01000001.1"/>
</dbReference>
<dbReference type="GO" id="GO:0050661">
    <property type="term" value="F:NADP binding"/>
    <property type="evidence" value="ECO:0007669"/>
    <property type="project" value="TreeGrafter"/>
</dbReference>
<dbReference type="CDD" id="cd01065">
    <property type="entry name" value="NAD_bind_Shikimate_DH"/>
    <property type="match status" value="1"/>
</dbReference>